<protein>
    <submittedName>
        <fullName evidence="2">Dihydrofolate reductase family protein</fullName>
    </submittedName>
</protein>
<dbReference type="Pfam" id="PF01872">
    <property type="entry name" value="RibD_C"/>
    <property type="match status" value="1"/>
</dbReference>
<accession>A0ABN1XL93</accession>
<evidence type="ECO:0000259" key="1">
    <source>
        <dbReference type="Pfam" id="PF01872"/>
    </source>
</evidence>
<reference evidence="3" key="1">
    <citation type="journal article" date="2019" name="Int. J. Syst. Evol. Microbiol.">
        <title>The Global Catalogue of Microorganisms (GCM) 10K type strain sequencing project: providing services to taxonomists for standard genome sequencing and annotation.</title>
        <authorList>
            <consortium name="The Broad Institute Genomics Platform"/>
            <consortium name="The Broad Institute Genome Sequencing Center for Infectious Disease"/>
            <person name="Wu L."/>
            <person name="Ma J."/>
        </authorList>
    </citation>
    <scope>NUCLEOTIDE SEQUENCE [LARGE SCALE GENOMIC DNA]</scope>
    <source>
        <strain evidence="3">JCM 12393</strain>
    </source>
</reference>
<gene>
    <name evidence="2" type="ORF">GCM10009639_02310</name>
</gene>
<dbReference type="SUPFAM" id="SSF53597">
    <property type="entry name" value="Dihydrofolate reductase-like"/>
    <property type="match status" value="1"/>
</dbReference>
<name>A0ABN1XL93_9ACTN</name>
<dbReference type="RefSeq" id="WP_344324108.1">
    <property type="nucleotide sequence ID" value="NZ_BAAAKJ010000013.1"/>
</dbReference>
<organism evidence="2 3">
    <name type="scientific">Kitasatospora putterlickiae</name>
    <dbReference type="NCBI Taxonomy" id="221725"/>
    <lineage>
        <taxon>Bacteria</taxon>
        <taxon>Bacillati</taxon>
        <taxon>Actinomycetota</taxon>
        <taxon>Actinomycetes</taxon>
        <taxon>Kitasatosporales</taxon>
        <taxon>Streptomycetaceae</taxon>
        <taxon>Kitasatospora</taxon>
    </lineage>
</organism>
<dbReference type="InterPro" id="IPR002734">
    <property type="entry name" value="RibDG_C"/>
</dbReference>
<sequence length="207" mass="21935">MAKLVLTTFLTLDGVMQAPGGPDEDREDGFAHGGWLFPFADEEFGALMNEVIGRAGAFLLGRRTYDIFAGYWPKVTDPDNPVANPLNSLPKYVASTTLRDPAWHNTTVLTGAAPGGVAAEVSALKDRLGDTEIQIHGSGALARALMPHGVIDEYHLVTAPVRLGTGHRLFPDAGPPTAFRLAGTRTTPSGVTAHTYHPTGPASFGTF</sequence>
<feature type="domain" description="Bacterial bifunctional deaminase-reductase C-terminal" evidence="1">
    <location>
        <begin position="3"/>
        <end position="191"/>
    </location>
</feature>
<dbReference type="EMBL" id="BAAAKJ010000013">
    <property type="protein sequence ID" value="GAA1382801.1"/>
    <property type="molecule type" value="Genomic_DNA"/>
</dbReference>
<dbReference type="InterPro" id="IPR024072">
    <property type="entry name" value="DHFR-like_dom_sf"/>
</dbReference>
<evidence type="ECO:0000313" key="2">
    <source>
        <dbReference type="EMBL" id="GAA1382801.1"/>
    </source>
</evidence>
<comment type="caution">
    <text evidence="2">The sequence shown here is derived from an EMBL/GenBank/DDBJ whole genome shotgun (WGS) entry which is preliminary data.</text>
</comment>
<dbReference type="PANTHER" id="PTHR38011">
    <property type="entry name" value="DIHYDROFOLATE REDUCTASE FAMILY PROTEIN (AFU_ORTHOLOGUE AFUA_8G06820)"/>
    <property type="match status" value="1"/>
</dbReference>
<dbReference type="PANTHER" id="PTHR38011:SF2">
    <property type="entry name" value="BIFUNCTIONAL DEAMINASE-REDUCTASE DOMAIN PROTEIN"/>
    <property type="match status" value="1"/>
</dbReference>
<evidence type="ECO:0000313" key="3">
    <source>
        <dbReference type="Proteomes" id="UP001499863"/>
    </source>
</evidence>
<dbReference type="Proteomes" id="UP001499863">
    <property type="component" value="Unassembled WGS sequence"/>
</dbReference>
<dbReference type="InterPro" id="IPR050765">
    <property type="entry name" value="Riboflavin_Biosynth_HTPR"/>
</dbReference>
<keyword evidence="3" id="KW-1185">Reference proteome</keyword>
<dbReference type="Gene3D" id="3.40.430.10">
    <property type="entry name" value="Dihydrofolate Reductase, subunit A"/>
    <property type="match status" value="1"/>
</dbReference>
<proteinExistence type="predicted"/>